<dbReference type="WBParaSite" id="HDID_0000472001-mRNA-1">
    <property type="protein sequence ID" value="HDID_0000472001-mRNA-1"/>
    <property type="gene ID" value="HDID_0000472001"/>
</dbReference>
<name>A0A0R3SIF5_HYMDI</name>
<dbReference type="EMBL" id="CABIJS010000212">
    <property type="protein sequence ID" value="VUZ46332.1"/>
    <property type="molecule type" value="Genomic_DNA"/>
</dbReference>
<dbReference type="SUPFAM" id="SSF103473">
    <property type="entry name" value="MFS general substrate transporter"/>
    <property type="match status" value="1"/>
</dbReference>
<dbReference type="EMBL" id="CABIJS010000222">
    <property type="protein sequence ID" value="VUZ47239.1"/>
    <property type="molecule type" value="Genomic_DNA"/>
</dbReference>
<dbReference type="EMBL" id="CABIJS010000077">
    <property type="protein sequence ID" value="VUZ41855.1"/>
    <property type="molecule type" value="Genomic_DNA"/>
</dbReference>
<evidence type="ECO:0000313" key="7">
    <source>
        <dbReference type="Proteomes" id="UP000321570"/>
    </source>
</evidence>
<dbReference type="EMBL" id="UYSG01001939">
    <property type="protein sequence ID" value="VDL54360.1"/>
    <property type="molecule type" value="Genomic_DNA"/>
</dbReference>
<feature type="transmembrane region" description="Helical" evidence="1">
    <location>
        <begin position="34"/>
        <end position="59"/>
    </location>
</feature>
<reference evidence="2 6" key="2">
    <citation type="submission" date="2018-11" db="EMBL/GenBank/DDBJ databases">
        <authorList>
            <consortium name="Pathogen Informatics"/>
        </authorList>
    </citation>
    <scope>NUCLEOTIDE SEQUENCE [LARGE SCALE GENOMIC DNA]</scope>
</reference>
<evidence type="ECO:0000256" key="1">
    <source>
        <dbReference type="SAM" id="Phobius"/>
    </source>
</evidence>
<keyword evidence="1" id="KW-0812">Transmembrane</keyword>
<feature type="transmembrane region" description="Helical" evidence="1">
    <location>
        <begin position="71"/>
        <end position="92"/>
    </location>
</feature>
<proteinExistence type="predicted"/>
<dbReference type="InterPro" id="IPR036259">
    <property type="entry name" value="MFS_trans_sf"/>
</dbReference>
<organism evidence="8">
    <name type="scientific">Hymenolepis diminuta</name>
    <name type="common">Rat tapeworm</name>
    <dbReference type="NCBI Taxonomy" id="6216"/>
    <lineage>
        <taxon>Eukaryota</taxon>
        <taxon>Metazoa</taxon>
        <taxon>Spiralia</taxon>
        <taxon>Lophotrochozoa</taxon>
        <taxon>Platyhelminthes</taxon>
        <taxon>Cestoda</taxon>
        <taxon>Eucestoda</taxon>
        <taxon>Cyclophyllidea</taxon>
        <taxon>Hymenolepididae</taxon>
        <taxon>Hymenolepis</taxon>
    </lineage>
</organism>
<reference evidence="3 7" key="3">
    <citation type="submission" date="2019-07" db="EMBL/GenBank/DDBJ databases">
        <authorList>
            <person name="Jastrzebski P J."/>
            <person name="Paukszto L."/>
            <person name="Jastrzebski P J."/>
        </authorList>
    </citation>
    <scope>NUCLEOTIDE SEQUENCE [LARGE SCALE GENOMIC DNA]</scope>
    <source>
        <strain evidence="3 7">WMS-il1</strain>
    </source>
</reference>
<dbReference type="Proteomes" id="UP000321570">
    <property type="component" value="Unassembled WGS sequence"/>
</dbReference>
<gene>
    <name evidence="2" type="ORF">HDID_LOCUS4718</name>
    <name evidence="3" type="ORF">WMSIL1_LOCUS2634</name>
    <name evidence="4" type="ORF">WMSIL1_LOCUS6120</name>
    <name evidence="5" type="ORF">WMSIL1_LOCUS6767</name>
</gene>
<keyword evidence="1" id="KW-0472">Membrane</keyword>
<evidence type="ECO:0000313" key="8">
    <source>
        <dbReference type="WBParaSite" id="HDID_0000472001-mRNA-1"/>
    </source>
</evidence>
<keyword evidence="7" id="KW-1185">Reference proteome</keyword>
<feature type="transmembrane region" description="Helical" evidence="1">
    <location>
        <begin position="104"/>
        <end position="123"/>
    </location>
</feature>
<sequence>MIFCILVCLGGPLVNTVGFQWVFCVGCLTVSLSMLAATVDGVTNVTIFLFFGVGLTCFFDHFRGVTSEMSTVVYGVGYIVILILLSPLSGYFGGNLGRRGALTVYSVAITVVTFFCALSLRLLETKPLTEKEVEEAEQTDFALNLHLGSGKPFGGHRLQGISE</sequence>
<dbReference type="Proteomes" id="UP000274504">
    <property type="component" value="Unassembled WGS sequence"/>
</dbReference>
<reference evidence="8" key="1">
    <citation type="submission" date="2017-02" db="UniProtKB">
        <authorList>
            <consortium name="WormBaseParasite"/>
        </authorList>
    </citation>
    <scope>IDENTIFICATION</scope>
</reference>
<dbReference type="AlphaFoldDB" id="A0A0R3SIF5"/>
<evidence type="ECO:0000313" key="4">
    <source>
        <dbReference type="EMBL" id="VUZ46332.1"/>
    </source>
</evidence>
<evidence type="ECO:0000313" key="6">
    <source>
        <dbReference type="Proteomes" id="UP000274504"/>
    </source>
</evidence>
<accession>A0A0R3SIF5</accession>
<evidence type="ECO:0000313" key="5">
    <source>
        <dbReference type="EMBL" id="VUZ47239.1"/>
    </source>
</evidence>
<keyword evidence="1" id="KW-1133">Transmembrane helix</keyword>
<evidence type="ECO:0000313" key="2">
    <source>
        <dbReference type="EMBL" id="VDL54360.1"/>
    </source>
</evidence>
<evidence type="ECO:0000313" key="3">
    <source>
        <dbReference type="EMBL" id="VUZ41855.1"/>
    </source>
</evidence>
<protein>
    <submittedName>
        <fullName evidence="8">MFS domain-containing protein</fullName>
    </submittedName>
</protein>